<evidence type="ECO:0000256" key="1">
    <source>
        <dbReference type="ARBA" id="ARBA00023015"/>
    </source>
</evidence>
<dbReference type="GO" id="GO:0003700">
    <property type="term" value="F:DNA-binding transcription factor activity"/>
    <property type="evidence" value="ECO:0007669"/>
    <property type="project" value="InterPro"/>
</dbReference>
<organism evidence="5 6">
    <name type="scientific">Calothrix parasitica NIES-267</name>
    <dbReference type="NCBI Taxonomy" id="1973488"/>
    <lineage>
        <taxon>Bacteria</taxon>
        <taxon>Bacillati</taxon>
        <taxon>Cyanobacteriota</taxon>
        <taxon>Cyanophyceae</taxon>
        <taxon>Nostocales</taxon>
        <taxon>Calotrichaceae</taxon>
        <taxon>Calothrix</taxon>
    </lineage>
</organism>
<dbReference type="PANTHER" id="PTHR47894">
    <property type="entry name" value="HTH-TYPE TRANSCRIPTIONAL REGULATOR GADX"/>
    <property type="match status" value="1"/>
</dbReference>
<keyword evidence="3" id="KW-0804">Transcription</keyword>
<dbReference type="PANTHER" id="PTHR47894:SF1">
    <property type="entry name" value="HTH-TYPE TRANSCRIPTIONAL REGULATOR VQSM"/>
    <property type="match status" value="1"/>
</dbReference>
<dbReference type="EMBL" id="AP018228">
    <property type="protein sequence ID" value="BAY87677.1"/>
    <property type="molecule type" value="Genomic_DNA"/>
</dbReference>
<dbReference type="OrthoDB" id="5582699at2"/>
<geneLocation type="plasmid" evidence="6">
    <name>Plasmid1 dna</name>
</geneLocation>
<dbReference type="Proteomes" id="UP000218418">
    <property type="component" value="Plasmid plasmid1"/>
</dbReference>
<dbReference type="Pfam" id="PF12833">
    <property type="entry name" value="HTH_18"/>
    <property type="match status" value="1"/>
</dbReference>
<keyword evidence="6" id="KW-1185">Reference proteome</keyword>
<evidence type="ECO:0000256" key="3">
    <source>
        <dbReference type="ARBA" id="ARBA00023163"/>
    </source>
</evidence>
<protein>
    <submittedName>
        <fullName evidence="5">AraC family transcriptional regulator</fullName>
    </submittedName>
</protein>
<evidence type="ECO:0000256" key="2">
    <source>
        <dbReference type="ARBA" id="ARBA00023125"/>
    </source>
</evidence>
<dbReference type="GO" id="GO:0005829">
    <property type="term" value="C:cytosol"/>
    <property type="evidence" value="ECO:0007669"/>
    <property type="project" value="TreeGrafter"/>
</dbReference>
<evidence type="ECO:0000259" key="4">
    <source>
        <dbReference type="PROSITE" id="PS01124"/>
    </source>
</evidence>
<feature type="domain" description="HTH araC/xylS-type" evidence="4">
    <location>
        <begin position="233"/>
        <end position="331"/>
    </location>
</feature>
<dbReference type="Gene3D" id="1.10.10.60">
    <property type="entry name" value="Homeodomain-like"/>
    <property type="match status" value="1"/>
</dbReference>
<dbReference type="AlphaFoldDB" id="A0A1Z4M2I3"/>
<dbReference type="InterPro" id="IPR018060">
    <property type="entry name" value="HTH_AraC"/>
</dbReference>
<name>A0A1Z4M2I3_9CYAN</name>
<keyword evidence="1" id="KW-0805">Transcription regulation</keyword>
<evidence type="ECO:0000313" key="5">
    <source>
        <dbReference type="EMBL" id="BAY87677.1"/>
    </source>
</evidence>
<dbReference type="InterPro" id="IPR032687">
    <property type="entry name" value="AraC-type_N"/>
</dbReference>
<sequence length="334" mass="37626">MGQITSLFVRKVVGVVEEGIDKDDLLRSVGIEPEKPVDPSKMVSDTAYYAFLERIAAIENNGTTLPLRAGAAMRCDDYGAFGLAWKSATNLLGSYERSERYARVLTSVSTYEVERADQGAFMHLHRTGERHLGLRLSNEATIASIVSISRQISTKPFKPLAVYFKHPAPKAIENHKAYFNCPIHFDSDRDALLVSHESLQTPNHLGDESISKFFDTHLEAELTKLADPNSLEQRVRIYVSRCLSEGVPTISNVARHFDMSGRTLQRRLSEQGYSFQNLVDESRRQLAEQLLQQTDYSLAEVAFMTGFSEQSAFTRAFKRWAGQTPRSFRLNPQV</sequence>
<gene>
    <name evidence="5" type="ORF">NIES267_72010</name>
</gene>
<keyword evidence="2" id="KW-0238">DNA-binding</keyword>
<dbReference type="GO" id="GO:0000976">
    <property type="term" value="F:transcription cis-regulatory region binding"/>
    <property type="evidence" value="ECO:0007669"/>
    <property type="project" value="TreeGrafter"/>
</dbReference>
<dbReference type="PROSITE" id="PS01124">
    <property type="entry name" value="HTH_ARAC_FAMILY_2"/>
    <property type="match status" value="1"/>
</dbReference>
<keyword evidence="5" id="KW-0614">Plasmid</keyword>
<dbReference type="Pfam" id="PF12625">
    <property type="entry name" value="Arabinose_bd"/>
    <property type="match status" value="1"/>
</dbReference>
<reference evidence="5 6" key="1">
    <citation type="submission" date="2017-06" db="EMBL/GenBank/DDBJ databases">
        <title>Genome sequencing of cyanobaciteial culture collection at National Institute for Environmental Studies (NIES).</title>
        <authorList>
            <person name="Hirose Y."/>
            <person name="Shimura Y."/>
            <person name="Fujisawa T."/>
            <person name="Nakamura Y."/>
            <person name="Kawachi M."/>
        </authorList>
    </citation>
    <scope>NUCLEOTIDE SEQUENCE [LARGE SCALE GENOMIC DNA]</scope>
    <source>
        <strain evidence="5 6">NIES-267</strain>
        <plasmid evidence="6">Plasmid1 dna</plasmid>
    </source>
</reference>
<dbReference type="PRINTS" id="PR00032">
    <property type="entry name" value="HTHARAC"/>
</dbReference>
<evidence type="ECO:0000313" key="6">
    <source>
        <dbReference type="Proteomes" id="UP000218418"/>
    </source>
</evidence>
<dbReference type="SUPFAM" id="SSF46689">
    <property type="entry name" value="Homeodomain-like"/>
    <property type="match status" value="1"/>
</dbReference>
<accession>A0A1Z4M2I3</accession>
<dbReference type="SMART" id="SM00342">
    <property type="entry name" value="HTH_ARAC"/>
    <property type="match status" value="1"/>
</dbReference>
<proteinExistence type="predicted"/>
<dbReference type="InterPro" id="IPR020449">
    <property type="entry name" value="Tscrpt_reg_AraC-type_HTH"/>
</dbReference>
<dbReference type="InterPro" id="IPR009057">
    <property type="entry name" value="Homeodomain-like_sf"/>
</dbReference>